<feature type="compositionally biased region" description="Polar residues" evidence="1">
    <location>
        <begin position="92"/>
        <end position="102"/>
    </location>
</feature>
<reference evidence="2" key="1">
    <citation type="journal article" date="2023" name="Science">
        <title>Genome structures resolve the early diversification of teleost fishes.</title>
        <authorList>
            <person name="Parey E."/>
            <person name="Louis A."/>
            <person name="Montfort J."/>
            <person name="Bouchez O."/>
            <person name="Roques C."/>
            <person name="Iampietro C."/>
            <person name="Lluch J."/>
            <person name="Castinel A."/>
            <person name="Donnadieu C."/>
            <person name="Desvignes T."/>
            <person name="Floi Bucao C."/>
            <person name="Jouanno E."/>
            <person name="Wen M."/>
            <person name="Mejri S."/>
            <person name="Dirks R."/>
            <person name="Jansen H."/>
            <person name="Henkel C."/>
            <person name="Chen W.J."/>
            <person name="Zahm M."/>
            <person name="Cabau C."/>
            <person name="Klopp C."/>
            <person name="Thompson A.W."/>
            <person name="Robinson-Rechavi M."/>
            <person name="Braasch I."/>
            <person name="Lecointre G."/>
            <person name="Bobe J."/>
            <person name="Postlethwait J.H."/>
            <person name="Berthelot C."/>
            <person name="Roest Crollius H."/>
            <person name="Guiguen Y."/>
        </authorList>
    </citation>
    <scope>NUCLEOTIDE SEQUENCE</scope>
    <source>
        <strain evidence="2">Concon-B</strain>
    </source>
</reference>
<organism evidence="2 3">
    <name type="scientific">Conger conger</name>
    <name type="common">Conger eel</name>
    <name type="synonym">Muraena conger</name>
    <dbReference type="NCBI Taxonomy" id="82655"/>
    <lineage>
        <taxon>Eukaryota</taxon>
        <taxon>Metazoa</taxon>
        <taxon>Chordata</taxon>
        <taxon>Craniata</taxon>
        <taxon>Vertebrata</taxon>
        <taxon>Euteleostomi</taxon>
        <taxon>Actinopterygii</taxon>
        <taxon>Neopterygii</taxon>
        <taxon>Teleostei</taxon>
        <taxon>Anguilliformes</taxon>
        <taxon>Congridae</taxon>
        <taxon>Conger</taxon>
    </lineage>
</organism>
<dbReference type="EMBL" id="JAFJMO010000002">
    <property type="protein sequence ID" value="KAJ8284889.1"/>
    <property type="molecule type" value="Genomic_DNA"/>
</dbReference>
<name>A0A9Q1E0I3_CONCO</name>
<feature type="region of interest" description="Disordered" evidence="1">
    <location>
        <begin position="90"/>
        <end position="116"/>
    </location>
</feature>
<dbReference type="AlphaFoldDB" id="A0A9Q1E0I3"/>
<keyword evidence="3" id="KW-1185">Reference proteome</keyword>
<sequence length="221" mass="23765">MRDAIVAPGQVWGSIRPDPRGRWRQAGSGRGAVEERSHARRGSPERSARSAALTAIASDVRLWALPVLPLITSFSLLHVFFLLHEAQKVHNPGNNQTDGTAKSSDEKPPEAPASEVGWMTSVKDWAGVMISAQTLTGRVLVSPPRVSPPQHARDRASAPSGNPRPRDRLTHAALPSPGEGWVTHSPSEQHESPLHHGRDGTGTLFWLGGSGLTWLGYMVAG</sequence>
<protein>
    <submittedName>
        <fullName evidence="2">Uncharacterized protein</fullName>
    </submittedName>
</protein>
<comment type="caution">
    <text evidence="2">The sequence shown here is derived from an EMBL/GenBank/DDBJ whole genome shotgun (WGS) entry which is preliminary data.</text>
</comment>
<accession>A0A9Q1E0I3</accession>
<evidence type="ECO:0000256" key="1">
    <source>
        <dbReference type="SAM" id="MobiDB-lite"/>
    </source>
</evidence>
<feature type="compositionally biased region" description="Basic and acidic residues" evidence="1">
    <location>
        <begin position="187"/>
        <end position="197"/>
    </location>
</feature>
<proteinExistence type="predicted"/>
<feature type="region of interest" description="Disordered" evidence="1">
    <location>
        <begin position="16"/>
        <end position="48"/>
    </location>
</feature>
<dbReference type="OrthoDB" id="10035564at2759"/>
<feature type="compositionally biased region" description="Basic and acidic residues" evidence="1">
    <location>
        <begin position="32"/>
        <end position="48"/>
    </location>
</feature>
<evidence type="ECO:0000313" key="3">
    <source>
        <dbReference type="Proteomes" id="UP001152803"/>
    </source>
</evidence>
<gene>
    <name evidence="2" type="ORF">COCON_G00037390</name>
</gene>
<evidence type="ECO:0000313" key="2">
    <source>
        <dbReference type="EMBL" id="KAJ8284889.1"/>
    </source>
</evidence>
<feature type="region of interest" description="Disordered" evidence="1">
    <location>
        <begin position="140"/>
        <end position="197"/>
    </location>
</feature>
<dbReference type="Proteomes" id="UP001152803">
    <property type="component" value="Unassembled WGS sequence"/>
</dbReference>